<gene>
    <name evidence="1" type="ORF">QF118_12560</name>
</gene>
<protein>
    <recommendedName>
        <fullName evidence="3">HTH merR-type domain-containing protein</fullName>
    </recommendedName>
</protein>
<dbReference type="EMBL" id="CP124616">
    <property type="protein sequence ID" value="WGW02766.1"/>
    <property type="molecule type" value="Genomic_DNA"/>
</dbReference>
<evidence type="ECO:0000313" key="2">
    <source>
        <dbReference type="Proteomes" id="UP001241605"/>
    </source>
</evidence>
<dbReference type="RefSeq" id="WP_282299398.1">
    <property type="nucleotide sequence ID" value="NZ_CP124616.1"/>
</dbReference>
<evidence type="ECO:0000313" key="1">
    <source>
        <dbReference type="EMBL" id="WGW02766.1"/>
    </source>
</evidence>
<reference evidence="1 2" key="1">
    <citation type="submission" date="2023-05" db="EMBL/GenBank/DDBJ databases">
        <title>YMD87, complete Genome.</title>
        <authorList>
            <person name="Zhang J."/>
            <person name="Xu X."/>
        </authorList>
    </citation>
    <scope>NUCLEOTIDE SEQUENCE [LARGE SCALE GENOMIC DNA]</scope>
    <source>
        <strain evidence="1 2">YMD87</strain>
    </source>
</reference>
<evidence type="ECO:0008006" key="3">
    <source>
        <dbReference type="Google" id="ProtNLM"/>
    </source>
</evidence>
<sequence>MNIATQPLAVKDTKAAAMLDMSATDFRRLVGQGALPPPKEIGGRQRWSVAELMAVVSGEGRKACIDDDFE</sequence>
<organism evidence="1 2">
    <name type="scientific">Tropicibacter oceani</name>
    <dbReference type="NCBI Taxonomy" id="3058420"/>
    <lineage>
        <taxon>Bacteria</taxon>
        <taxon>Pseudomonadati</taxon>
        <taxon>Pseudomonadota</taxon>
        <taxon>Alphaproteobacteria</taxon>
        <taxon>Rhodobacterales</taxon>
        <taxon>Roseobacteraceae</taxon>
        <taxon>Tropicibacter</taxon>
    </lineage>
</organism>
<accession>A0ABY8QFH5</accession>
<name>A0ABY8QFH5_9RHOB</name>
<keyword evidence="2" id="KW-1185">Reference proteome</keyword>
<proteinExistence type="predicted"/>
<dbReference type="Proteomes" id="UP001241605">
    <property type="component" value="Chromosome"/>
</dbReference>
<dbReference type="Gene3D" id="1.10.238.160">
    <property type="match status" value="1"/>
</dbReference>